<name>A0ABQ9GW78_9NEOP</name>
<dbReference type="Proteomes" id="UP001159363">
    <property type="component" value="Chromosome 8"/>
</dbReference>
<gene>
    <name evidence="1" type="ORF">PR048_024158</name>
</gene>
<dbReference type="EMBL" id="JARBHB010000009">
    <property type="protein sequence ID" value="KAJ8876248.1"/>
    <property type="molecule type" value="Genomic_DNA"/>
</dbReference>
<evidence type="ECO:0000313" key="2">
    <source>
        <dbReference type="Proteomes" id="UP001159363"/>
    </source>
</evidence>
<protein>
    <submittedName>
        <fullName evidence="1">Uncharacterized protein</fullName>
    </submittedName>
</protein>
<comment type="caution">
    <text evidence="1">The sequence shown here is derived from an EMBL/GenBank/DDBJ whole genome shotgun (WGS) entry which is preliminary data.</text>
</comment>
<keyword evidence="2" id="KW-1185">Reference proteome</keyword>
<evidence type="ECO:0000313" key="1">
    <source>
        <dbReference type="EMBL" id="KAJ8876248.1"/>
    </source>
</evidence>
<accession>A0ABQ9GW78</accession>
<proteinExistence type="predicted"/>
<reference evidence="1 2" key="1">
    <citation type="submission" date="2023-02" db="EMBL/GenBank/DDBJ databases">
        <title>LHISI_Scaffold_Assembly.</title>
        <authorList>
            <person name="Stuart O.P."/>
            <person name="Cleave R."/>
            <person name="Magrath M.J.L."/>
            <person name="Mikheyev A.S."/>
        </authorList>
    </citation>
    <scope>NUCLEOTIDE SEQUENCE [LARGE SCALE GENOMIC DNA]</scope>
    <source>
        <strain evidence="1">Daus_M_001</strain>
        <tissue evidence="1">Leg muscle</tissue>
    </source>
</reference>
<sequence length="206" mass="23255">MDNINSTCLPCGENLHRLGEGNSFGLKIVVLGERCVLGIKTATSLCNDGLSLKLGDCKLLKIHENSRKNYIRLPSSITKYNPAQNWFECRRQNEKEEHLRVVEAAAEIVRADIREQVYCTDKYPLVVKNTGTYHVDLKHVAIAETIVSACRPRSSLSPALLSSGVYIHKNYASRLLMDFLNNLKFPASYNEVQRYEVSLLQNSQPK</sequence>
<organism evidence="1 2">
    <name type="scientific">Dryococelus australis</name>
    <dbReference type="NCBI Taxonomy" id="614101"/>
    <lineage>
        <taxon>Eukaryota</taxon>
        <taxon>Metazoa</taxon>
        <taxon>Ecdysozoa</taxon>
        <taxon>Arthropoda</taxon>
        <taxon>Hexapoda</taxon>
        <taxon>Insecta</taxon>
        <taxon>Pterygota</taxon>
        <taxon>Neoptera</taxon>
        <taxon>Polyneoptera</taxon>
        <taxon>Phasmatodea</taxon>
        <taxon>Verophasmatodea</taxon>
        <taxon>Anareolatae</taxon>
        <taxon>Phasmatidae</taxon>
        <taxon>Eurycanthinae</taxon>
        <taxon>Dryococelus</taxon>
    </lineage>
</organism>